<gene>
    <name evidence="1" type="ORF">OXX778_LOCUS19059</name>
</gene>
<name>A0A814KRY7_9BILA</name>
<dbReference type="Proteomes" id="UP000663879">
    <property type="component" value="Unassembled WGS sequence"/>
</dbReference>
<accession>A0A814KRY7</accession>
<evidence type="ECO:0000313" key="2">
    <source>
        <dbReference type="Proteomes" id="UP000663879"/>
    </source>
</evidence>
<reference evidence="1" key="1">
    <citation type="submission" date="2021-02" db="EMBL/GenBank/DDBJ databases">
        <authorList>
            <person name="Nowell W R."/>
        </authorList>
    </citation>
    <scope>NUCLEOTIDE SEQUENCE</scope>
    <source>
        <strain evidence="1">Ploen Becks lab</strain>
    </source>
</reference>
<dbReference type="EMBL" id="CAJNOC010005578">
    <property type="protein sequence ID" value="CAF1056100.1"/>
    <property type="molecule type" value="Genomic_DNA"/>
</dbReference>
<organism evidence="1 2">
    <name type="scientific">Brachionus calyciflorus</name>
    <dbReference type="NCBI Taxonomy" id="104777"/>
    <lineage>
        <taxon>Eukaryota</taxon>
        <taxon>Metazoa</taxon>
        <taxon>Spiralia</taxon>
        <taxon>Gnathifera</taxon>
        <taxon>Rotifera</taxon>
        <taxon>Eurotatoria</taxon>
        <taxon>Monogononta</taxon>
        <taxon>Pseudotrocha</taxon>
        <taxon>Ploima</taxon>
        <taxon>Brachionidae</taxon>
        <taxon>Brachionus</taxon>
    </lineage>
</organism>
<keyword evidence="2" id="KW-1185">Reference proteome</keyword>
<evidence type="ECO:0000313" key="1">
    <source>
        <dbReference type="EMBL" id="CAF1056100.1"/>
    </source>
</evidence>
<comment type="caution">
    <text evidence="1">The sequence shown here is derived from an EMBL/GenBank/DDBJ whole genome shotgun (WGS) entry which is preliminary data.</text>
</comment>
<protein>
    <submittedName>
        <fullName evidence="1">Uncharacterized protein</fullName>
    </submittedName>
</protein>
<proteinExistence type="predicted"/>
<dbReference type="AlphaFoldDB" id="A0A814KRY7"/>
<sequence>MLIQSPSGKKHCGSCLVTSIASDKLVVSAAGTSSTVERTSRSSTFKIRNIKIAIFNVRTFVGTNNGSENNSIVKNKTEQLIKGCQQNQYFLYPRASSKDPSKLEARLGQVK</sequence>